<comment type="cofactor">
    <cofactor evidence="11 14">
        <name>Ca(2+)</name>
        <dbReference type="ChEBI" id="CHEBI:29108"/>
    </cofactor>
    <text evidence="11 14">Binds 2 calcium ions per subunit.</text>
</comment>
<evidence type="ECO:0000256" key="4">
    <source>
        <dbReference type="ARBA" id="ARBA00022617"/>
    </source>
</evidence>
<evidence type="ECO:0000256" key="8">
    <source>
        <dbReference type="ARBA" id="ARBA00023004"/>
    </source>
</evidence>
<evidence type="ECO:0000256" key="7">
    <source>
        <dbReference type="ARBA" id="ARBA00023002"/>
    </source>
</evidence>
<protein>
    <recommendedName>
        <fullName evidence="14">Peroxidase</fullName>
        <ecNumber evidence="14">1.11.1.7</ecNumber>
    </recommendedName>
</protein>
<keyword evidence="5 11" id="KW-0479">Metal-binding</keyword>
<evidence type="ECO:0000256" key="13">
    <source>
        <dbReference type="PIRSR" id="PIRSR600823-5"/>
    </source>
</evidence>
<keyword evidence="13" id="KW-1015">Disulfide bond</keyword>
<evidence type="ECO:0000259" key="15">
    <source>
        <dbReference type="PROSITE" id="PS50873"/>
    </source>
</evidence>
<feature type="binding site" evidence="11">
    <location>
        <position position="279"/>
    </location>
    <ligand>
        <name>Ca(2+)</name>
        <dbReference type="ChEBI" id="CHEBI:29108"/>
        <label>2</label>
    </ligand>
</feature>
<feature type="binding site" evidence="11">
    <location>
        <position position="107"/>
    </location>
    <ligand>
        <name>Ca(2+)</name>
        <dbReference type="ChEBI" id="CHEBI:29108"/>
        <label>1</label>
    </ligand>
</feature>
<comment type="subcellular location">
    <subcellularLocation>
        <location evidence="2 14">Secreted</location>
    </subcellularLocation>
</comment>
<dbReference type="InterPro" id="IPR000823">
    <property type="entry name" value="Peroxidase_pln"/>
</dbReference>
<keyword evidence="9 14" id="KW-0376">Hydrogen peroxide</keyword>
<evidence type="ECO:0000313" key="17">
    <source>
        <dbReference type="Proteomes" id="UP001497457"/>
    </source>
</evidence>
<evidence type="ECO:0000313" key="16">
    <source>
        <dbReference type="EMBL" id="CAL4994543.1"/>
    </source>
</evidence>
<dbReference type="InterPro" id="IPR002016">
    <property type="entry name" value="Haem_peroxidase"/>
</dbReference>
<feature type="signal peptide" evidence="14">
    <location>
        <begin position="1"/>
        <end position="24"/>
    </location>
</feature>
<evidence type="ECO:0000256" key="11">
    <source>
        <dbReference type="PIRSR" id="PIRSR600823-3"/>
    </source>
</evidence>
<accession>A0ABC9B7E2</accession>
<dbReference type="PROSITE" id="PS50873">
    <property type="entry name" value="PEROXIDASE_4"/>
    <property type="match status" value="1"/>
</dbReference>
<organism evidence="16 17">
    <name type="scientific">Urochloa decumbens</name>
    <dbReference type="NCBI Taxonomy" id="240449"/>
    <lineage>
        <taxon>Eukaryota</taxon>
        <taxon>Viridiplantae</taxon>
        <taxon>Streptophyta</taxon>
        <taxon>Embryophyta</taxon>
        <taxon>Tracheophyta</taxon>
        <taxon>Spermatophyta</taxon>
        <taxon>Magnoliopsida</taxon>
        <taxon>Liliopsida</taxon>
        <taxon>Poales</taxon>
        <taxon>Poaceae</taxon>
        <taxon>PACMAD clade</taxon>
        <taxon>Panicoideae</taxon>
        <taxon>Panicodae</taxon>
        <taxon>Paniceae</taxon>
        <taxon>Melinidinae</taxon>
        <taxon>Urochloa</taxon>
    </lineage>
</organism>
<comment type="cofactor">
    <cofactor evidence="11 14">
        <name>heme b</name>
        <dbReference type="ChEBI" id="CHEBI:60344"/>
    </cofactor>
    <text evidence="11 14">Binds 1 heme b (iron(II)-protoporphyrin IX) group per subunit.</text>
</comment>
<evidence type="ECO:0000256" key="14">
    <source>
        <dbReference type="RuleBase" id="RU362060"/>
    </source>
</evidence>
<evidence type="ECO:0000256" key="9">
    <source>
        <dbReference type="ARBA" id="ARBA00023324"/>
    </source>
</evidence>
<keyword evidence="17" id="KW-1185">Reference proteome</keyword>
<dbReference type="SUPFAM" id="SSF48113">
    <property type="entry name" value="Heme-dependent peroxidases"/>
    <property type="match status" value="1"/>
</dbReference>
<keyword evidence="3 14" id="KW-0575">Peroxidase</keyword>
<keyword evidence="14" id="KW-0732">Signal</keyword>
<feature type="binding site" evidence="11">
    <location>
        <position position="271"/>
    </location>
    <ligand>
        <name>Ca(2+)</name>
        <dbReference type="ChEBI" id="CHEBI:29108"/>
        <label>2</label>
    </ligand>
</feature>
<dbReference type="InterPro" id="IPR010255">
    <property type="entry name" value="Haem_peroxidase_sf"/>
</dbReference>
<dbReference type="Gene3D" id="1.10.520.10">
    <property type="match status" value="1"/>
</dbReference>
<keyword evidence="4 14" id="KW-0349">Heme</keyword>
<feature type="disulfide bond" evidence="13">
    <location>
        <begin position="238"/>
        <end position="260"/>
    </location>
</feature>
<feature type="binding site" evidence="11">
    <location>
        <position position="121"/>
    </location>
    <ligand>
        <name>Ca(2+)</name>
        <dbReference type="ChEBI" id="CHEBI:29108"/>
        <label>1</label>
    </ligand>
</feature>
<gene>
    <name evidence="16" type="ORF">URODEC1_LOCUS61973</name>
</gene>
<dbReference type="Pfam" id="PF00141">
    <property type="entry name" value="peroxidase"/>
    <property type="match status" value="1"/>
</dbReference>
<dbReference type="PANTHER" id="PTHR31517">
    <property type="match status" value="1"/>
</dbReference>
<dbReference type="Proteomes" id="UP001497457">
    <property type="component" value="Chromosome 24b"/>
</dbReference>
<proteinExistence type="inferred from homology"/>
<feature type="binding site" description="axial binding residue" evidence="11">
    <location>
        <position position="231"/>
    </location>
    <ligand>
        <name>heme b</name>
        <dbReference type="ChEBI" id="CHEBI:60344"/>
    </ligand>
    <ligandPart>
        <name>Fe</name>
        <dbReference type="ChEBI" id="CHEBI:18248"/>
    </ligandPart>
</feature>
<dbReference type="EMBL" id="OZ075134">
    <property type="protein sequence ID" value="CAL4994543.1"/>
    <property type="molecule type" value="Genomic_DNA"/>
</dbReference>
<dbReference type="Gene3D" id="1.10.420.10">
    <property type="entry name" value="Peroxidase, domain 2"/>
    <property type="match status" value="1"/>
</dbReference>
<dbReference type="GO" id="GO:0020037">
    <property type="term" value="F:heme binding"/>
    <property type="evidence" value="ECO:0007669"/>
    <property type="project" value="UniProtKB-UniRule"/>
</dbReference>
<sequence>MVRRSTMLVVVVSTLAVLAGSALSLPKGIKGPLPFNATGFLQWNPAKLQAHLASAAAAQNLSVDHHKLTCFRMQYIIGERMHLALRSDSTLAPGLIRLYFNDCFPNGCDASIFLTWPNTPECLYEPNKYILTGSAWDLIESLRKSVHAECGATVSCADILVVAAREAVKFVGGTINFPMPLGRPDGLAPATNLEVSTIPSARTEQASIMLAKFASRGFDHPAELVLFLGAHSIGRAHCESFKDRADRQTDDFSRKLFWHCQNDRSWLQPLDYITPDRLDTNYYANVLAGEGVLTSDMALGNDPRTRSWMEFYMNNPDNFADDFSILMGRLFTVRGGARRGEIRKYGCFKTNAAGPGAGIPGVVSSSDQEGAAASA</sequence>
<feature type="binding site" evidence="11">
    <location>
        <position position="274"/>
    </location>
    <ligand>
        <name>Ca(2+)</name>
        <dbReference type="ChEBI" id="CHEBI:29108"/>
        <label>2</label>
    </ligand>
</feature>
<feature type="binding site" evidence="10">
    <location>
        <position position="199"/>
    </location>
    <ligand>
        <name>substrate</name>
    </ligand>
</feature>
<feature type="site" description="Transition state stabilizer" evidence="12">
    <location>
        <position position="97"/>
    </location>
</feature>
<dbReference type="PANTHER" id="PTHR31517:SF51">
    <property type="entry name" value="PEROXIDASE 55"/>
    <property type="match status" value="1"/>
</dbReference>
<keyword evidence="6 11" id="KW-0106">Calcium</keyword>
<feature type="binding site" evidence="11">
    <location>
        <position position="109"/>
    </location>
    <ligand>
        <name>Ca(2+)</name>
        <dbReference type="ChEBI" id="CHEBI:29108"/>
        <label>1</label>
    </ligand>
</feature>
<dbReference type="GO" id="GO:0006979">
    <property type="term" value="P:response to oxidative stress"/>
    <property type="evidence" value="ECO:0007669"/>
    <property type="project" value="UniProtKB-UniRule"/>
</dbReference>
<feature type="disulfide bond" evidence="13">
    <location>
        <begin position="103"/>
        <end position="108"/>
    </location>
</feature>
<feature type="domain" description="Plant heme peroxidase family profile" evidence="15">
    <location>
        <begin position="60"/>
        <end position="344"/>
    </location>
</feature>
<dbReference type="GO" id="GO:0042744">
    <property type="term" value="P:hydrogen peroxide catabolic process"/>
    <property type="evidence" value="ECO:0007669"/>
    <property type="project" value="UniProtKB-KW"/>
</dbReference>
<dbReference type="PRINTS" id="PR00461">
    <property type="entry name" value="PLPEROXIDASE"/>
</dbReference>
<dbReference type="EC" id="1.11.1.7" evidence="14"/>
<feature type="binding site" evidence="11">
    <location>
        <position position="102"/>
    </location>
    <ligand>
        <name>Ca(2+)</name>
        <dbReference type="ChEBI" id="CHEBI:29108"/>
        <label>1</label>
    </ligand>
</feature>
<dbReference type="GO" id="GO:0046872">
    <property type="term" value="F:metal ion binding"/>
    <property type="evidence" value="ECO:0007669"/>
    <property type="project" value="UniProtKB-UniRule"/>
</dbReference>
<dbReference type="PRINTS" id="PR00458">
    <property type="entry name" value="PEROXIDASE"/>
</dbReference>
<name>A0ABC9B7E2_9POAL</name>
<evidence type="ECO:0000256" key="6">
    <source>
        <dbReference type="ARBA" id="ARBA00022837"/>
    </source>
</evidence>
<evidence type="ECO:0000256" key="12">
    <source>
        <dbReference type="PIRSR" id="PIRSR600823-4"/>
    </source>
</evidence>
<evidence type="ECO:0000256" key="1">
    <source>
        <dbReference type="ARBA" id="ARBA00000189"/>
    </source>
</evidence>
<feature type="binding site" evidence="11">
    <location>
        <position position="111"/>
    </location>
    <ligand>
        <name>Ca(2+)</name>
        <dbReference type="ChEBI" id="CHEBI:29108"/>
        <label>1</label>
    </ligand>
</feature>
<evidence type="ECO:0000256" key="2">
    <source>
        <dbReference type="ARBA" id="ARBA00004613"/>
    </source>
</evidence>
<dbReference type="GO" id="GO:0005576">
    <property type="term" value="C:extracellular region"/>
    <property type="evidence" value="ECO:0007669"/>
    <property type="project" value="UniProtKB-SubCell"/>
</dbReference>
<comment type="function">
    <text evidence="14">Removal of H(2)O(2), oxidation of toxic reductants, biosynthesis and degradation of lignin, suberization, auxin catabolism, response to environmental stresses such as wounding, pathogen attack and oxidative stress.</text>
</comment>
<dbReference type="AlphaFoldDB" id="A0ABC9B7E2"/>
<evidence type="ECO:0000256" key="5">
    <source>
        <dbReference type="ARBA" id="ARBA00022723"/>
    </source>
</evidence>
<keyword evidence="8 11" id="KW-0408">Iron</keyword>
<dbReference type="GO" id="GO:0140825">
    <property type="term" value="F:lactoperoxidase activity"/>
    <property type="evidence" value="ECO:0007669"/>
    <property type="project" value="UniProtKB-EC"/>
</dbReference>
<keyword evidence="7 14" id="KW-0560">Oxidoreductase</keyword>
<evidence type="ECO:0000256" key="3">
    <source>
        <dbReference type="ARBA" id="ARBA00022559"/>
    </source>
</evidence>
<feature type="chain" id="PRO_5044527343" description="Peroxidase" evidence="14">
    <location>
        <begin position="25"/>
        <end position="375"/>
    </location>
</feature>
<comment type="catalytic activity">
    <reaction evidence="1 14">
        <text>2 a phenolic donor + H2O2 = 2 a phenolic radical donor + 2 H2O</text>
        <dbReference type="Rhea" id="RHEA:56136"/>
        <dbReference type="ChEBI" id="CHEBI:15377"/>
        <dbReference type="ChEBI" id="CHEBI:16240"/>
        <dbReference type="ChEBI" id="CHEBI:139520"/>
        <dbReference type="ChEBI" id="CHEBI:139521"/>
        <dbReference type="EC" id="1.11.1.7"/>
    </reaction>
</comment>
<feature type="disulfide bond" evidence="13">
    <location>
        <begin position="70"/>
        <end position="150"/>
    </location>
</feature>
<reference evidence="16 17" key="2">
    <citation type="submission" date="2024-10" db="EMBL/GenBank/DDBJ databases">
        <authorList>
            <person name="Ryan C."/>
        </authorList>
    </citation>
    <scope>NUCLEOTIDE SEQUENCE [LARGE SCALE GENOMIC DNA]</scope>
</reference>
<evidence type="ECO:0000256" key="10">
    <source>
        <dbReference type="PIRSR" id="PIRSR600823-2"/>
    </source>
</evidence>
<keyword evidence="14" id="KW-0964">Secreted</keyword>
<comment type="similarity">
    <text evidence="14">Belongs to the peroxidase family. Classical plant (class III) peroxidase subfamily.</text>
</comment>
<reference evidence="17" key="1">
    <citation type="submission" date="2024-06" db="EMBL/GenBank/DDBJ databases">
        <authorList>
            <person name="Ryan C."/>
        </authorList>
    </citation>
    <scope>NUCLEOTIDE SEQUENCE [LARGE SCALE GENOMIC DNA]</scope>
</reference>